<keyword evidence="3" id="KW-1185">Reference proteome</keyword>
<proteinExistence type="predicted"/>
<evidence type="ECO:0000256" key="1">
    <source>
        <dbReference type="SAM" id="MobiDB-lite"/>
    </source>
</evidence>
<feature type="compositionally biased region" description="Basic and acidic residues" evidence="1">
    <location>
        <begin position="21"/>
        <end position="42"/>
    </location>
</feature>
<feature type="compositionally biased region" description="Low complexity" evidence="1">
    <location>
        <begin position="61"/>
        <end position="84"/>
    </location>
</feature>
<organism evidence="2 3">
    <name type="scientific">Dunaliella salina</name>
    <name type="common">Green alga</name>
    <name type="synonym">Protococcus salinus</name>
    <dbReference type="NCBI Taxonomy" id="3046"/>
    <lineage>
        <taxon>Eukaryota</taxon>
        <taxon>Viridiplantae</taxon>
        <taxon>Chlorophyta</taxon>
        <taxon>core chlorophytes</taxon>
        <taxon>Chlorophyceae</taxon>
        <taxon>CS clade</taxon>
        <taxon>Chlamydomonadales</taxon>
        <taxon>Dunaliellaceae</taxon>
        <taxon>Dunaliella</taxon>
    </lineage>
</organism>
<reference evidence="2" key="1">
    <citation type="submission" date="2017-08" db="EMBL/GenBank/DDBJ databases">
        <authorList>
            <person name="Polle J.E."/>
            <person name="Barry K."/>
            <person name="Cushman J."/>
            <person name="Schmutz J."/>
            <person name="Tran D."/>
            <person name="Hathwaick L.T."/>
            <person name="Yim W.C."/>
            <person name="Jenkins J."/>
            <person name="Mckie-Krisberg Z.M."/>
            <person name="Prochnik S."/>
            <person name="Lindquist E."/>
            <person name="Dockter R.B."/>
            <person name="Adam C."/>
            <person name="Molina H."/>
            <person name="Bunkerborg J."/>
            <person name="Jin E."/>
            <person name="Buchheim M."/>
            <person name="Magnuson J."/>
        </authorList>
    </citation>
    <scope>NUCLEOTIDE SEQUENCE</scope>
    <source>
        <strain evidence="2">CCAP 19/18</strain>
    </source>
</reference>
<dbReference type="EMBL" id="MU069630">
    <property type="protein sequence ID" value="KAF5837069.1"/>
    <property type="molecule type" value="Genomic_DNA"/>
</dbReference>
<feature type="region of interest" description="Disordered" evidence="1">
    <location>
        <begin position="1"/>
        <end position="126"/>
    </location>
</feature>
<gene>
    <name evidence="2" type="ORF">DUNSADRAFT_4902</name>
</gene>
<name>A0ABQ7GR27_DUNSA</name>
<dbReference type="Proteomes" id="UP000815325">
    <property type="component" value="Unassembled WGS sequence"/>
</dbReference>
<evidence type="ECO:0000313" key="3">
    <source>
        <dbReference type="Proteomes" id="UP000815325"/>
    </source>
</evidence>
<feature type="compositionally biased region" description="Basic and acidic residues" evidence="1">
    <location>
        <begin position="117"/>
        <end position="126"/>
    </location>
</feature>
<feature type="compositionally biased region" description="Basic and acidic residues" evidence="1">
    <location>
        <begin position="101"/>
        <end position="110"/>
    </location>
</feature>
<comment type="caution">
    <text evidence="2">The sequence shown here is derived from an EMBL/GenBank/DDBJ whole genome shotgun (WGS) entry which is preliminary data.</text>
</comment>
<dbReference type="CDD" id="cd00298">
    <property type="entry name" value="ACD_sHsps_p23-like"/>
    <property type="match status" value="1"/>
</dbReference>
<protein>
    <submittedName>
        <fullName evidence="2">Uncharacterized protein</fullName>
    </submittedName>
</protein>
<accession>A0ABQ7GR27</accession>
<feature type="compositionally biased region" description="Polar residues" evidence="1">
    <location>
        <begin position="7"/>
        <end position="20"/>
    </location>
</feature>
<evidence type="ECO:0000313" key="2">
    <source>
        <dbReference type="EMBL" id="KAF5837069.1"/>
    </source>
</evidence>
<sequence length="227" mass="25420">MHAHTHALTQDASQMPSPSREQLERSCSHPHELKKEGQESFEARAPQPHSPMRVANAGSILQELQQQLQQQQQQPQQQQQQQQQQRKRRRLGSEEDYGDGPGRETVEEGGHGGMGQHVEDAQPSHAARELPLPAEPIGKPQAAKYRLQRKMNPPGYEILMFTPGFTLDQLSVKAFPEGRVRVVATPHDIAEADLWGVKPINVDVNLPHPIDPYGSQVCTETLLRLVL</sequence>